<dbReference type="AlphaFoldDB" id="A0A2P2MZ53"/>
<sequence>MGMNGLAFVFWPKLTTTETRKVLPGVLLWQWRSSPNVIILYTN</sequence>
<dbReference type="EMBL" id="GGEC01055028">
    <property type="protein sequence ID" value="MBX35512.1"/>
    <property type="molecule type" value="Transcribed_RNA"/>
</dbReference>
<proteinExistence type="predicted"/>
<name>A0A2P2MZ53_RHIMU</name>
<evidence type="ECO:0000313" key="1">
    <source>
        <dbReference type="EMBL" id="MBX35512.1"/>
    </source>
</evidence>
<protein>
    <submittedName>
        <fullName evidence="1">Uncharacterized protein</fullName>
    </submittedName>
</protein>
<accession>A0A2P2MZ53</accession>
<reference evidence="1" key="1">
    <citation type="submission" date="2018-02" db="EMBL/GenBank/DDBJ databases">
        <title>Rhizophora mucronata_Transcriptome.</title>
        <authorList>
            <person name="Meera S.P."/>
            <person name="Sreeshan A."/>
            <person name="Augustine A."/>
        </authorList>
    </citation>
    <scope>NUCLEOTIDE SEQUENCE</scope>
    <source>
        <tissue evidence="1">Leaf</tissue>
    </source>
</reference>
<organism evidence="1">
    <name type="scientific">Rhizophora mucronata</name>
    <name type="common">Asiatic mangrove</name>
    <dbReference type="NCBI Taxonomy" id="61149"/>
    <lineage>
        <taxon>Eukaryota</taxon>
        <taxon>Viridiplantae</taxon>
        <taxon>Streptophyta</taxon>
        <taxon>Embryophyta</taxon>
        <taxon>Tracheophyta</taxon>
        <taxon>Spermatophyta</taxon>
        <taxon>Magnoliopsida</taxon>
        <taxon>eudicotyledons</taxon>
        <taxon>Gunneridae</taxon>
        <taxon>Pentapetalae</taxon>
        <taxon>rosids</taxon>
        <taxon>fabids</taxon>
        <taxon>Malpighiales</taxon>
        <taxon>Rhizophoraceae</taxon>
        <taxon>Rhizophora</taxon>
    </lineage>
</organism>